<name>A0A2U8VQ24_9HYPH</name>
<dbReference type="RefSeq" id="WP_109950869.1">
    <property type="nucleotide sequence ID" value="NZ_CP029551.1"/>
</dbReference>
<dbReference type="AlphaFoldDB" id="A0A2U8VQ24"/>
<dbReference type="KEGG" id="meti:DK427_08355"/>
<dbReference type="EMBL" id="CP029551">
    <property type="protein sequence ID" value="AWN35754.1"/>
    <property type="molecule type" value="Genomic_DNA"/>
</dbReference>
<gene>
    <name evidence="1" type="ORF">DK427_08355</name>
</gene>
<evidence type="ECO:0000313" key="2">
    <source>
        <dbReference type="Proteomes" id="UP000246058"/>
    </source>
</evidence>
<dbReference type="Proteomes" id="UP000246058">
    <property type="component" value="Chromosome"/>
</dbReference>
<reference evidence="1 2" key="1">
    <citation type="submission" date="2018-05" db="EMBL/GenBank/DDBJ databases">
        <title>Complete Genome Sequence of Methylobacterium sp. 17Sr1-43.</title>
        <authorList>
            <person name="Srinivasan S."/>
        </authorList>
    </citation>
    <scope>NUCLEOTIDE SEQUENCE [LARGE SCALE GENOMIC DNA]</scope>
    <source>
        <strain evidence="1 2">17Sr1-43</strain>
    </source>
</reference>
<organism evidence="1 2">
    <name type="scientific">Methylobacterium radiodurans</name>
    <dbReference type="NCBI Taxonomy" id="2202828"/>
    <lineage>
        <taxon>Bacteria</taxon>
        <taxon>Pseudomonadati</taxon>
        <taxon>Pseudomonadota</taxon>
        <taxon>Alphaproteobacteria</taxon>
        <taxon>Hyphomicrobiales</taxon>
        <taxon>Methylobacteriaceae</taxon>
        <taxon>Methylobacterium</taxon>
    </lineage>
</organism>
<accession>A0A2U8VQ24</accession>
<dbReference type="OrthoDB" id="7865457at2"/>
<keyword evidence="2" id="KW-1185">Reference proteome</keyword>
<protein>
    <submittedName>
        <fullName evidence="1">Uncharacterized protein</fullName>
    </submittedName>
</protein>
<proteinExistence type="predicted"/>
<sequence>MELNMPDMTAISGLLSSLKASTDLTKSLLGIRDAQLVREKAVELTTEIMSAQASALAAHAAQSELSDRVRDLEKQVVELEDWHREKERYQLTEVATCVFAYATKPGMENGEPPHKICPNCYQQRRKSILQSYARPTRWQTNSFLRCDACKIEIVTYTVRHDPNRHLR</sequence>
<evidence type="ECO:0000313" key="1">
    <source>
        <dbReference type="EMBL" id="AWN35754.1"/>
    </source>
</evidence>